<reference evidence="1" key="1">
    <citation type="submission" date="2016-12" db="EMBL/GenBank/DDBJ databases">
        <title>Complete plasmid sequence carrying type IV-like and type VII secretion systems from an atypical mycobacteria strain.</title>
        <authorList>
            <person name="Morgado S."/>
            <person name="Marin M."/>
            <person name="Fonseca E."/>
            <person name="Freitas F."/>
            <person name="Vicente A.C."/>
        </authorList>
    </citation>
    <scope>NUCLEOTIDE SEQUENCE</scope>
    <source>
        <strain evidence="1">CBMA 213</strain>
        <plasmid evidence="1">pCBMA213_2</plasmid>
    </source>
</reference>
<keyword evidence="1" id="KW-0614">Plasmid</keyword>
<organism evidence="1">
    <name type="scientific">Mycolicibacterium sp. CBMA 213</name>
    <dbReference type="NCBI Taxonomy" id="1968788"/>
    <lineage>
        <taxon>Bacteria</taxon>
        <taxon>Bacillati</taxon>
        <taxon>Actinomycetota</taxon>
        <taxon>Actinomycetes</taxon>
        <taxon>Mycobacteriales</taxon>
        <taxon>Mycobacteriaceae</taxon>
        <taxon>Mycolicibacterium</taxon>
    </lineage>
</organism>
<accession>A0A1S6GKM8</accession>
<dbReference type="AlphaFoldDB" id="A0A1S6GKM8"/>
<geneLocation type="plasmid" evidence="1">
    <name>pCBMA213_2</name>
</geneLocation>
<gene>
    <name evidence="1" type="ORF">pCBMA213_2_00054</name>
</gene>
<proteinExistence type="predicted"/>
<dbReference type="EMBL" id="KY349138">
    <property type="protein sequence ID" value="AQS22418.1"/>
    <property type="molecule type" value="Genomic_DNA"/>
</dbReference>
<sequence length="89" mass="9551">MQKQLRVELSDAVAPPPIATVRVERDGDAGTSMIRCTVTNPGPPPLLPLLAEIDEAVERALSMTNALYEAGQATLAERLVQLRSDGPKE</sequence>
<evidence type="ECO:0000313" key="1">
    <source>
        <dbReference type="EMBL" id="AQS22418.1"/>
    </source>
</evidence>
<name>A0A1S6GKM8_9MYCO</name>
<protein>
    <submittedName>
        <fullName evidence="1">Uncharacterized protein</fullName>
    </submittedName>
</protein>